<reference evidence="1" key="1">
    <citation type="submission" date="2020-05" db="EMBL/GenBank/DDBJ databases">
        <title>The draft genome sequence of Maribacter sp. ANRC-HE7.</title>
        <authorList>
            <person name="Mu L."/>
        </authorList>
    </citation>
    <scope>NUCLEOTIDE SEQUENCE</scope>
    <source>
        <strain evidence="1">ANRC-HE7</strain>
    </source>
</reference>
<evidence type="ECO:0000313" key="2">
    <source>
        <dbReference type="Proteomes" id="UP001166021"/>
    </source>
</evidence>
<accession>A0ABR7V424</accession>
<comment type="caution">
    <text evidence="1">The sequence shown here is derived from an EMBL/GenBank/DDBJ whole genome shotgun (WGS) entry which is preliminary data.</text>
</comment>
<name>A0ABR7V424_9FLAO</name>
<dbReference type="RefSeq" id="WP_188243569.1">
    <property type="nucleotide sequence ID" value="NZ_JABTCF010000005.1"/>
</dbReference>
<dbReference type="Proteomes" id="UP001166021">
    <property type="component" value="Unassembled WGS sequence"/>
</dbReference>
<proteinExistence type="predicted"/>
<dbReference type="EMBL" id="JABTCF010000005">
    <property type="protein sequence ID" value="MBD0778056.1"/>
    <property type="molecule type" value="Genomic_DNA"/>
</dbReference>
<evidence type="ECO:0008006" key="3">
    <source>
        <dbReference type="Google" id="ProtNLM"/>
    </source>
</evidence>
<sequence>MAFSSCNSDNDSNNDDDQDFKVGEYTLKIDGVTATEFIGEISVCPDGYFIINGTAPDESNLTIQSSKILVGETRSFCDVRYLEEGPYNTCMENDGFSVGGVFMGEVYTSAAGSATRTSTNDIIINCSVWYMSDPLVDHSFTLEATANLVSRVNCE</sequence>
<evidence type="ECO:0000313" key="1">
    <source>
        <dbReference type="EMBL" id="MBD0778056.1"/>
    </source>
</evidence>
<organism evidence="1 2">
    <name type="scientific">Maribacter aquimaris</name>
    <dbReference type="NCBI Taxonomy" id="2737171"/>
    <lineage>
        <taxon>Bacteria</taxon>
        <taxon>Pseudomonadati</taxon>
        <taxon>Bacteroidota</taxon>
        <taxon>Flavobacteriia</taxon>
        <taxon>Flavobacteriales</taxon>
        <taxon>Flavobacteriaceae</taxon>
        <taxon>Maribacter</taxon>
    </lineage>
</organism>
<gene>
    <name evidence="1" type="ORF">HPE56_09645</name>
</gene>
<keyword evidence="2" id="KW-1185">Reference proteome</keyword>
<protein>
    <recommendedName>
        <fullName evidence="3">Lipoprotein</fullName>
    </recommendedName>
</protein>